<evidence type="ECO:0000313" key="2">
    <source>
        <dbReference type="EMBL" id="KAB2334279.1"/>
    </source>
</evidence>
<comment type="caution">
    <text evidence="2">The sequence shown here is derived from an EMBL/GenBank/DDBJ whole genome shotgun (WGS) entry which is preliminary data.</text>
</comment>
<dbReference type="RefSeq" id="WP_151573593.1">
    <property type="nucleotide sequence ID" value="NZ_WBOT01000002.1"/>
</dbReference>
<protein>
    <submittedName>
        <fullName evidence="2">Uncharacterized protein</fullName>
    </submittedName>
</protein>
<sequence length="61" mass="7449">MNTLQDQLKIWQNANPLRVKESAPKKPQDKKTEQLKDWEWQELMGANKPTYRRYRGSYRQK</sequence>
<evidence type="ECO:0000313" key="3">
    <source>
        <dbReference type="Proteomes" id="UP000441354"/>
    </source>
</evidence>
<evidence type="ECO:0000256" key="1">
    <source>
        <dbReference type="SAM" id="MobiDB-lite"/>
    </source>
</evidence>
<feature type="region of interest" description="Disordered" evidence="1">
    <location>
        <begin position="15"/>
        <end position="34"/>
    </location>
</feature>
<name>A0A7V7RP12_9BACI</name>
<reference evidence="2 3" key="1">
    <citation type="journal article" date="2014" name="Arch. Microbiol.">
        <title>Bacillus mesophilum sp. nov., strain IITR-54T, a novel 4-chlorobiphenyl dechlorinating bacterium.</title>
        <authorList>
            <person name="Manickam N."/>
            <person name="Singh N.K."/>
            <person name="Bajaj A."/>
            <person name="Kumar R.M."/>
            <person name="Kaur G."/>
            <person name="Kaur N."/>
            <person name="Bala M."/>
            <person name="Kumar A."/>
            <person name="Mayilraj S."/>
        </authorList>
    </citation>
    <scope>NUCLEOTIDE SEQUENCE [LARGE SCALE GENOMIC DNA]</scope>
    <source>
        <strain evidence="2 3">IITR-54</strain>
    </source>
</reference>
<dbReference type="EMBL" id="WBOT01000002">
    <property type="protein sequence ID" value="KAB2334279.1"/>
    <property type="molecule type" value="Genomic_DNA"/>
</dbReference>
<organism evidence="2 3">
    <name type="scientific">Bacillus mesophilum</name>
    <dbReference type="NCBI Taxonomy" id="1071718"/>
    <lineage>
        <taxon>Bacteria</taxon>
        <taxon>Bacillati</taxon>
        <taxon>Bacillota</taxon>
        <taxon>Bacilli</taxon>
        <taxon>Bacillales</taxon>
        <taxon>Bacillaceae</taxon>
        <taxon>Bacillus</taxon>
    </lineage>
</organism>
<dbReference type="OrthoDB" id="2943494at2"/>
<proteinExistence type="predicted"/>
<accession>A0A7V7RP12</accession>
<feature type="compositionally biased region" description="Basic and acidic residues" evidence="1">
    <location>
        <begin position="18"/>
        <end position="34"/>
    </location>
</feature>
<dbReference type="AlphaFoldDB" id="A0A7V7RP12"/>
<dbReference type="Proteomes" id="UP000441354">
    <property type="component" value="Unassembled WGS sequence"/>
</dbReference>
<keyword evidence="3" id="KW-1185">Reference proteome</keyword>
<gene>
    <name evidence="2" type="ORF">F7732_09420</name>
</gene>